<dbReference type="Pfam" id="PF13577">
    <property type="entry name" value="SnoaL_4"/>
    <property type="match status" value="1"/>
</dbReference>
<proteinExistence type="predicted"/>
<reference evidence="2" key="1">
    <citation type="submission" date="2020-05" db="EMBL/GenBank/DDBJ databases">
        <authorList>
            <person name="Chiriac C."/>
            <person name="Salcher M."/>
            <person name="Ghai R."/>
            <person name="Kavagutti S V."/>
        </authorList>
    </citation>
    <scope>NUCLEOTIDE SEQUENCE</scope>
</reference>
<dbReference type="InterPro" id="IPR032710">
    <property type="entry name" value="NTF2-like_dom_sf"/>
</dbReference>
<accession>A0A6J7I9K6</accession>
<gene>
    <name evidence="2" type="ORF">UFOPK3674_00938</name>
</gene>
<evidence type="ECO:0000259" key="1">
    <source>
        <dbReference type="Pfam" id="PF13577"/>
    </source>
</evidence>
<sequence>MSDHAEIVELVVRFADAVNRLDVEQFEHVWAPEGHWIIDPPTDFELQLPRAEIATIFGDAMTANWASFLQLVHGTVVDIHGDHAHARSYLTEIAVPREGDFGYRNHGQYLDDLVRTDEGWRFARRHYRYLLHDDAPITGNTAPLGGVL</sequence>
<dbReference type="Gene3D" id="3.10.450.50">
    <property type="match status" value="1"/>
</dbReference>
<dbReference type="InterPro" id="IPR037401">
    <property type="entry name" value="SnoaL-like"/>
</dbReference>
<feature type="domain" description="SnoaL-like" evidence="1">
    <location>
        <begin position="2"/>
        <end position="126"/>
    </location>
</feature>
<name>A0A6J7I9K6_9ZZZZ</name>
<dbReference type="SUPFAM" id="SSF54427">
    <property type="entry name" value="NTF2-like"/>
    <property type="match status" value="1"/>
</dbReference>
<dbReference type="EMBL" id="CAFBMX010000004">
    <property type="protein sequence ID" value="CAB4927439.1"/>
    <property type="molecule type" value="Genomic_DNA"/>
</dbReference>
<protein>
    <submittedName>
        <fullName evidence="2">Unannotated protein</fullName>
    </submittedName>
</protein>
<organism evidence="2">
    <name type="scientific">freshwater metagenome</name>
    <dbReference type="NCBI Taxonomy" id="449393"/>
    <lineage>
        <taxon>unclassified sequences</taxon>
        <taxon>metagenomes</taxon>
        <taxon>ecological metagenomes</taxon>
    </lineage>
</organism>
<evidence type="ECO:0000313" key="2">
    <source>
        <dbReference type="EMBL" id="CAB4927439.1"/>
    </source>
</evidence>
<dbReference type="AlphaFoldDB" id="A0A6J7I9K6"/>